<dbReference type="Gene3D" id="3.30.1370.110">
    <property type="match status" value="1"/>
</dbReference>
<evidence type="ECO:0000256" key="4">
    <source>
        <dbReference type="ARBA" id="ARBA00022840"/>
    </source>
</evidence>
<keyword evidence="6 7" id="KW-0238">DNA-binding</keyword>
<dbReference type="PIRSF" id="PIRSF005814">
    <property type="entry name" value="MutS_YshD"/>
    <property type="match status" value="1"/>
</dbReference>
<dbReference type="EC" id="3.1.-.-" evidence="7"/>
<evidence type="ECO:0000256" key="8">
    <source>
        <dbReference type="SAM" id="Coils"/>
    </source>
</evidence>
<proteinExistence type="inferred from homology"/>
<accession>A0AAE3VHB5</accession>
<evidence type="ECO:0000256" key="5">
    <source>
        <dbReference type="ARBA" id="ARBA00022884"/>
    </source>
</evidence>
<dbReference type="GO" id="GO:0006298">
    <property type="term" value="P:mismatch repair"/>
    <property type="evidence" value="ECO:0007669"/>
    <property type="project" value="InterPro"/>
</dbReference>
<evidence type="ECO:0000313" key="11">
    <source>
        <dbReference type="EMBL" id="MDQ0290435.1"/>
    </source>
</evidence>
<dbReference type="GO" id="GO:0016887">
    <property type="term" value="F:ATP hydrolysis activity"/>
    <property type="evidence" value="ECO:0007669"/>
    <property type="project" value="InterPro"/>
</dbReference>
<evidence type="ECO:0000256" key="1">
    <source>
        <dbReference type="ARBA" id="ARBA00022730"/>
    </source>
</evidence>
<dbReference type="SUPFAM" id="SSF160443">
    <property type="entry name" value="SMR domain-like"/>
    <property type="match status" value="1"/>
</dbReference>
<keyword evidence="4 7" id="KW-0067">ATP-binding</keyword>
<dbReference type="GO" id="GO:0005524">
    <property type="term" value="F:ATP binding"/>
    <property type="evidence" value="ECO:0007669"/>
    <property type="project" value="UniProtKB-UniRule"/>
</dbReference>
<dbReference type="HAMAP" id="MF_00092">
    <property type="entry name" value="MutS2"/>
    <property type="match status" value="1"/>
</dbReference>
<dbReference type="Gene3D" id="3.40.50.300">
    <property type="entry name" value="P-loop containing nucleotide triphosphate hydrolases"/>
    <property type="match status" value="1"/>
</dbReference>
<evidence type="ECO:0000259" key="10">
    <source>
        <dbReference type="PROSITE" id="PS50828"/>
    </source>
</evidence>
<dbReference type="PROSITE" id="PS50828">
    <property type="entry name" value="SMR"/>
    <property type="match status" value="1"/>
</dbReference>
<gene>
    <name evidence="7" type="primary">mutS2</name>
    <name evidence="7" type="synonym">rqcU</name>
    <name evidence="11" type="ORF">J3R75_002542</name>
</gene>
<dbReference type="Proteomes" id="UP001238163">
    <property type="component" value="Unassembled WGS sequence"/>
</dbReference>
<dbReference type="GO" id="GO:0043023">
    <property type="term" value="F:ribosomal large subunit binding"/>
    <property type="evidence" value="ECO:0007669"/>
    <property type="project" value="UniProtKB-UniRule"/>
</dbReference>
<sequence>MNDHTYAVLEFDGLLQLISDQAQSAAGAAIIRRTRPQTALTEIQRRRGLYADMIALRNSPLDIPSLRCEDLDDILREVAPQGAVIGGDELVACRSLLDNSADVHAFVSRKECLPYEHLRRSAAGIDPCTPLRDALHRSLDHDGSVLDAASDTLRDLRRRAMALEQRIQRLLDTMVRSSEQADALQEKFVTTRNGRFVIPVKREARNALPGIVHDLSNSGQTLFVEPNATLPWGNDLVAARAAERDEVRRILAALSARVREQLSAIQLNQRILAELDAANAVARWAIQNHCVLPSFGGYLLLKDARHPLLLAQFRKEQRESSVVPLDFELPRGKKILAITGSNTGGKTVALKTIGLLVLAAQSGFPVPAGPDSLFTVFDQVLADIGDEQSIEASLSTFSAHINNISGILNTAKQGRSLILLDELGSGTDPVEGGAIACGILGELARCQALTIATTHLGLVKNFVHSHADMINGAVRFDVNTLKPEYRLDVGRPGASHALLIARRLGLPPAVLKAAEDMLSHDHLRLEDVLSRMEADQRKISSHAEKIKDAQEDLTQKRDALKAELDDLRKERKRLLHDAHQQASALVDNTRREMENLVRSLREQAKRAQTTTAKTPPPPDTDALRQALSDKAQRLQRGLQISSEQPPARPLPKRQLAPGKKVWIEKLHTHGVIEGFFDDGAKVALDVNGVTFTMRTADLESPREADSPPAAPVVKVTQPRVSGNTPSEINLVGQRVEEAIDQLENFLNRSLMARLDQIRVVHGFGTGRLRNGIHTWLRTQPAVTAFRLGKDNADPGGAGCTIVTLRR</sequence>
<dbReference type="GO" id="GO:0072344">
    <property type="term" value="P:rescue of stalled ribosome"/>
    <property type="evidence" value="ECO:0007669"/>
    <property type="project" value="UniProtKB-UniRule"/>
</dbReference>
<dbReference type="InterPro" id="IPR007696">
    <property type="entry name" value="DNA_mismatch_repair_MutS_core"/>
</dbReference>
<dbReference type="GO" id="GO:0030983">
    <property type="term" value="F:mismatched DNA binding"/>
    <property type="evidence" value="ECO:0007669"/>
    <property type="project" value="InterPro"/>
</dbReference>
<dbReference type="AlphaFoldDB" id="A0AAE3VHB5"/>
<evidence type="ECO:0000256" key="7">
    <source>
        <dbReference type="HAMAP-Rule" id="MF_00092"/>
    </source>
</evidence>
<comment type="subunit">
    <text evidence="7">Homodimer. Binds to stalled ribosomes, contacting rRNA.</text>
</comment>
<evidence type="ECO:0000256" key="2">
    <source>
        <dbReference type="ARBA" id="ARBA00022741"/>
    </source>
</evidence>
<keyword evidence="1 7" id="KW-0699">rRNA-binding</keyword>
<dbReference type="GO" id="GO:0019843">
    <property type="term" value="F:rRNA binding"/>
    <property type="evidence" value="ECO:0007669"/>
    <property type="project" value="UniProtKB-UniRule"/>
</dbReference>
<evidence type="ECO:0000256" key="3">
    <source>
        <dbReference type="ARBA" id="ARBA00022801"/>
    </source>
</evidence>
<dbReference type="GO" id="GO:0140664">
    <property type="term" value="F:ATP-dependent DNA damage sensor activity"/>
    <property type="evidence" value="ECO:0007669"/>
    <property type="project" value="InterPro"/>
</dbReference>
<evidence type="ECO:0000313" key="12">
    <source>
        <dbReference type="Proteomes" id="UP001238163"/>
    </source>
</evidence>
<comment type="function">
    <text evidence="7">Endonuclease that is involved in the suppression of homologous recombination and thus may have a key role in the control of bacterial genetic diversity.</text>
</comment>
<dbReference type="InterPro" id="IPR005747">
    <property type="entry name" value="MutS2"/>
</dbReference>
<dbReference type="EMBL" id="JAUSVL010000001">
    <property type="protein sequence ID" value="MDQ0290435.1"/>
    <property type="molecule type" value="Genomic_DNA"/>
</dbReference>
<dbReference type="SUPFAM" id="SSF52540">
    <property type="entry name" value="P-loop containing nucleoside triphosphate hydrolases"/>
    <property type="match status" value="1"/>
</dbReference>
<name>A0AAE3VHB5_9BACT</name>
<keyword evidence="5 7" id="KW-0694">RNA-binding</keyword>
<dbReference type="SMART" id="SM00533">
    <property type="entry name" value="MUTSd"/>
    <property type="match status" value="1"/>
</dbReference>
<organism evidence="11 12">
    <name type="scientific">Oligosphaera ethanolica</name>
    <dbReference type="NCBI Taxonomy" id="760260"/>
    <lineage>
        <taxon>Bacteria</taxon>
        <taxon>Pseudomonadati</taxon>
        <taxon>Lentisphaerota</taxon>
        <taxon>Oligosphaeria</taxon>
        <taxon>Oligosphaerales</taxon>
        <taxon>Oligosphaeraceae</taxon>
        <taxon>Oligosphaera</taxon>
    </lineage>
</organism>
<dbReference type="Pfam" id="PF00488">
    <property type="entry name" value="MutS_V"/>
    <property type="match status" value="1"/>
</dbReference>
<dbReference type="RefSeq" id="WP_307261960.1">
    <property type="nucleotide sequence ID" value="NZ_JAUSVL010000001.1"/>
</dbReference>
<comment type="function">
    <text evidence="7">Acts as a ribosome collision sensor, splitting the ribosome into its 2 subunits. Detects stalled/collided 70S ribosomes which it binds and splits by an ATP-hydrolysis driven conformational change. Acts upstream of the ribosome quality control system (RQC), a ribosome-associated complex that mediates the extraction of incompletely synthesized nascent chains from stalled ribosomes and their subsequent degradation. Probably generates substrates for RQC.</text>
</comment>
<keyword evidence="3 7" id="KW-0378">Hydrolase</keyword>
<dbReference type="PANTHER" id="PTHR48466:SF2">
    <property type="entry name" value="OS10G0509000 PROTEIN"/>
    <property type="match status" value="1"/>
</dbReference>
<feature type="domain" description="Smr" evidence="10">
    <location>
        <begin position="728"/>
        <end position="805"/>
    </location>
</feature>
<dbReference type="SMART" id="SM00534">
    <property type="entry name" value="MUTSac"/>
    <property type="match status" value="1"/>
</dbReference>
<comment type="similarity">
    <text evidence="7">Belongs to the DNA mismatch repair MutS family. MutS2 subfamily.</text>
</comment>
<dbReference type="PROSITE" id="PS00486">
    <property type="entry name" value="DNA_MISMATCH_REPAIR_2"/>
    <property type="match status" value="1"/>
</dbReference>
<feature type="coiled-coil region" evidence="8">
    <location>
        <begin position="146"/>
        <end position="187"/>
    </location>
</feature>
<evidence type="ECO:0000256" key="9">
    <source>
        <dbReference type="SAM" id="MobiDB-lite"/>
    </source>
</evidence>
<keyword evidence="12" id="KW-1185">Reference proteome</keyword>
<dbReference type="InterPro" id="IPR000432">
    <property type="entry name" value="DNA_mismatch_repair_MutS_C"/>
</dbReference>
<keyword evidence="2 7" id="KW-0547">Nucleotide-binding</keyword>
<dbReference type="SMART" id="SM00463">
    <property type="entry name" value="SMR"/>
    <property type="match status" value="1"/>
</dbReference>
<feature type="region of interest" description="Disordered" evidence="9">
    <location>
        <begin position="602"/>
        <end position="654"/>
    </location>
</feature>
<dbReference type="InterPro" id="IPR036187">
    <property type="entry name" value="DNA_mismatch_repair_MutS_sf"/>
</dbReference>
<evidence type="ECO:0000256" key="6">
    <source>
        <dbReference type="ARBA" id="ARBA00023125"/>
    </source>
</evidence>
<dbReference type="Pfam" id="PF01713">
    <property type="entry name" value="Smr"/>
    <property type="match status" value="1"/>
</dbReference>
<dbReference type="PANTHER" id="PTHR48466">
    <property type="entry name" value="OS10G0509000 PROTEIN-RELATED"/>
    <property type="match status" value="1"/>
</dbReference>
<dbReference type="GO" id="GO:0004519">
    <property type="term" value="F:endonuclease activity"/>
    <property type="evidence" value="ECO:0007669"/>
    <property type="project" value="UniProtKB-UniRule"/>
</dbReference>
<keyword evidence="7" id="KW-0255">Endonuclease</keyword>
<dbReference type="InterPro" id="IPR045076">
    <property type="entry name" value="MutS"/>
</dbReference>
<dbReference type="InterPro" id="IPR002625">
    <property type="entry name" value="Smr_dom"/>
</dbReference>
<keyword evidence="7" id="KW-0540">Nuclease</keyword>
<dbReference type="NCBIfam" id="TIGR01069">
    <property type="entry name" value="mutS2"/>
    <property type="match status" value="1"/>
</dbReference>
<dbReference type="InterPro" id="IPR036063">
    <property type="entry name" value="Smr_dom_sf"/>
</dbReference>
<dbReference type="FunFam" id="3.40.50.300:FF:000830">
    <property type="entry name" value="Endonuclease MutS2"/>
    <property type="match status" value="1"/>
</dbReference>
<feature type="binding site" evidence="7">
    <location>
        <begin position="340"/>
        <end position="347"/>
    </location>
    <ligand>
        <name>ATP</name>
        <dbReference type="ChEBI" id="CHEBI:30616"/>
    </ligand>
</feature>
<reference evidence="11" key="1">
    <citation type="submission" date="2023-07" db="EMBL/GenBank/DDBJ databases">
        <title>Genomic Encyclopedia of Type Strains, Phase IV (KMG-IV): sequencing the most valuable type-strain genomes for metagenomic binning, comparative biology and taxonomic classification.</title>
        <authorList>
            <person name="Goeker M."/>
        </authorList>
    </citation>
    <scope>NUCLEOTIDE SEQUENCE</scope>
    <source>
        <strain evidence="11">DSM 24202</strain>
    </source>
</reference>
<dbReference type="EC" id="3.6.4.-" evidence="7"/>
<dbReference type="SUPFAM" id="SSF48334">
    <property type="entry name" value="DNA repair protein MutS, domain III"/>
    <property type="match status" value="1"/>
</dbReference>
<protein>
    <recommendedName>
        <fullName evidence="7">Endonuclease MutS2</fullName>
        <ecNumber evidence="7">3.1.-.-</ecNumber>
    </recommendedName>
    <alternativeName>
        <fullName evidence="7">Ribosome-associated protein quality control-upstream factor</fullName>
        <shortName evidence="7">RQC-upstream factor</shortName>
        <shortName evidence="7">RqcU</shortName>
        <ecNumber evidence="7">3.6.4.-</ecNumber>
    </alternativeName>
</protein>
<dbReference type="GO" id="GO:0045910">
    <property type="term" value="P:negative regulation of DNA recombination"/>
    <property type="evidence" value="ECO:0007669"/>
    <property type="project" value="InterPro"/>
</dbReference>
<dbReference type="InterPro" id="IPR027417">
    <property type="entry name" value="P-loop_NTPase"/>
</dbReference>
<keyword evidence="8" id="KW-0175">Coiled coil</keyword>
<comment type="caution">
    <text evidence="11">The sequence shown here is derived from an EMBL/GenBank/DDBJ whole genome shotgun (WGS) entry which is preliminary data.</text>
</comment>